<name>A0ACB9DCE7_9ASTR</name>
<comment type="caution">
    <text evidence="1">The sequence shown here is derived from an EMBL/GenBank/DDBJ whole genome shotgun (WGS) entry which is preliminary data.</text>
</comment>
<evidence type="ECO:0000313" key="1">
    <source>
        <dbReference type="EMBL" id="KAI3744225.1"/>
    </source>
</evidence>
<evidence type="ECO:0000313" key="2">
    <source>
        <dbReference type="Proteomes" id="UP001056120"/>
    </source>
</evidence>
<protein>
    <submittedName>
        <fullName evidence="1">Uncharacterized protein</fullName>
    </submittedName>
</protein>
<organism evidence="1 2">
    <name type="scientific">Smallanthus sonchifolius</name>
    <dbReference type="NCBI Taxonomy" id="185202"/>
    <lineage>
        <taxon>Eukaryota</taxon>
        <taxon>Viridiplantae</taxon>
        <taxon>Streptophyta</taxon>
        <taxon>Embryophyta</taxon>
        <taxon>Tracheophyta</taxon>
        <taxon>Spermatophyta</taxon>
        <taxon>Magnoliopsida</taxon>
        <taxon>eudicotyledons</taxon>
        <taxon>Gunneridae</taxon>
        <taxon>Pentapetalae</taxon>
        <taxon>asterids</taxon>
        <taxon>campanulids</taxon>
        <taxon>Asterales</taxon>
        <taxon>Asteraceae</taxon>
        <taxon>Asteroideae</taxon>
        <taxon>Heliantheae alliance</taxon>
        <taxon>Millerieae</taxon>
        <taxon>Smallanthus</taxon>
    </lineage>
</organism>
<keyword evidence="2" id="KW-1185">Reference proteome</keyword>
<reference evidence="1 2" key="2">
    <citation type="journal article" date="2022" name="Mol. Ecol. Resour.">
        <title>The genomes of chicory, endive, great burdock and yacon provide insights into Asteraceae paleo-polyploidization history and plant inulin production.</title>
        <authorList>
            <person name="Fan W."/>
            <person name="Wang S."/>
            <person name="Wang H."/>
            <person name="Wang A."/>
            <person name="Jiang F."/>
            <person name="Liu H."/>
            <person name="Zhao H."/>
            <person name="Xu D."/>
            <person name="Zhang Y."/>
        </authorList>
    </citation>
    <scope>NUCLEOTIDE SEQUENCE [LARGE SCALE GENOMIC DNA]</scope>
    <source>
        <strain evidence="2">cv. Yunnan</strain>
        <tissue evidence="1">Leaves</tissue>
    </source>
</reference>
<dbReference type="Proteomes" id="UP001056120">
    <property type="component" value="Linkage Group LG19"/>
</dbReference>
<gene>
    <name evidence="1" type="ORF">L1987_57302</name>
</gene>
<proteinExistence type="predicted"/>
<reference evidence="2" key="1">
    <citation type="journal article" date="2022" name="Mol. Ecol. Resour.">
        <title>The genomes of chicory, endive, great burdock and yacon provide insights into Asteraceae palaeo-polyploidization history and plant inulin production.</title>
        <authorList>
            <person name="Fan W."/>
            <person name="Wang S."/>
            <person name="Wang H."/>
            <person name="Wang A."/>
            <person name="Jiang F."/>
            <person name="Liu H."/>
            <person name="Zhao H."/>
            <person name="Xu D."/>
            <person name="Zhang Y."/>
        </authorList>
    </citation>
    <scope>NUCLEOTIDE SEQUENCE [LARGE SCALE GENOMIC DNA]</scope>
    <source>
        <strain evidence="2">cv. Yunnan</strain>
    </source>
</reference>
<accession>A0ACB9DCE7</accession>
<dbReference type="EMBL" id="CM042036">
    <property type="protein sequence ID" value="KAI3744225.1"/>
    <property type="molecule type" value="Genomic_DNA"/>
</dbReference>
<sequence>MSVPLSYSVDFWLIYGSATIVECSLAQDLCSRYSCFVIMGEGLRRQSYPKITIAQRIVAVNAAVRAFEALETPLVAELSGLVGASLDDVKATLRIPPEV</sequence>